<evidence type="ECO:0000313" key="1">
    <source>
        <dbReference type="EMBL" id="TAX63142.1"/>
    </source>
</evidence>
<organism evidence="1 2">
    <name type="scientific">Rhizobium ruizarguesonis</name>
    <dbReference type="NCBI Taxonomy" id="2081791"/>
    <lineage>
        <taxon>Bacteria</taxon>
        <taxon>Pseudomonadati</taxon>
        <taxon>Pseudomonadota</taxon>
        <taxon>Alphaproteobacteria</taxon>
        <taxon>Hyphomicrobiales</taxon>
        <taxon>Rhizobiaceae</taxon>
        <taxon>Rhizobium/Agrobacterium group</taxon>
        <taxon>Rhizobium</taxon>
    </lineage>
</organism>
<protein>
    <submittedName>
        <fullName evidence="1">Uncharacterized protein</fullName>
    </submittedName>
</protein>
<proteinExistence type="predicted"/>
<comment type="caution">
    <text evidence="1">The sequence shown here is derived from an EMBL/GenBank/DDBJ whole genome shotgun (WGS) entry which is preliminary data.</text>
</comment>
<gene>
    <name evidence="1" type="ORF">ELH98_38975</name>
</gene>
<keyword evidence="2" id="KW-1185">Reference proteome</keyword>
<reference evidence="1 2" key="1">
    <citation type="submission" date="2019-02" db="EMBL/GenBank/DDBJ databases">
        <title>The genomic architecture of introgression among sibling species of bacteria.</title>
        <authorList>
            <person name="Cavassim M.I.A."/>
            <person name="Moeskjaer S."/>
            <person name="Moslemi C."/>
            <person name="Fields B."/>
            <person name="Bachmann A."/>
            <person name="Vilhjalmsson B."/>
            <person name="Schierup M.H."/>
            <person name="Young J.P.W."/>
            <person name="Andersen S.U."/>
        </authorList>
    </citation>
    <scope>NUCLEOTIDE SEQUENCE [LARGE SCALE GENOMIC DNA]</scope>
    <source>
        <strain evidence="1 2">SM141A</strain>
    </source>
</reference>
<dbReference type="RefSeq" id="WP_130657966.1">
    <property type="nucleotide sequence ID" value="NZ_SINW01000010.1"/>
</dbReference>
<sequence length="63" mass="6801">MKKAGTWVTLDSCYQRCATIADAEQVIDALVLTLISIAVAAEATAGAGLEPRERQRIRGSWSH</sequence>
<dbReference type="Proteomes" id="UP000291659">
    <property type="component" value="Unassembled WGS sequence"/>
</dbReference>
<dbReference type="EMBL" id="SIOX01000020">
    <property type="protein sequence ID" value="TAX63142.1"/>
    <property type="molecule type" value="Genomic_DNA"/>
</dbReference>
<name>A0ABY1WW13_9HYPH</name>
<accession>A0ABY1WW13</accession>
<evidence type="ECO:0000313" key="2">
    <source>
        <dbReference type="Proteomes" id="UP000291659"/>
    </source>
</evidence>